<keyword evidence="2" id="KW-1133">Transmembrane helix</keyword>
<proteinExistence type="predicted"/>
<organism evidence="3">
    <name type="scientific">uncultured Caudovirales phage</name>
    <dbReference type="NCBI Taxonomy" id="2100421"/>
    <lineage>
        <taxon>Viruses</taxon>
        <taxon>Duplodnaviria</taxon>
        <taxon>Heunggongvirae</taxon>
        <taxon>Uroviricota</taxon>
        <taxon>Caudoviricetes</taxon>
        <taxon>Peduoviridae</taxon>
        <taxon>Maltschvirus</taxon>
        <taxon>Maltschvirus maltsch</taxon>
    </lineage>
</organism>
<feature type="compositionally biased region" description="Pro residues" evidence="1">
    <location>
        <begin position="549"/>
        <end position="563"/>
    </location>
</feature>
<protein>
    <submittedName>
        <fullName evidence="3">Uncharacterized protein</fullName>
    </submittedName>
</protein>
<accession>A0A6J5KP35</accession>
<keyword evidence="2" id="KW-0812">Transmembrane</keyword>
<keyword evidence="2" id="KW-0472">Membrane</keyword>
<name>A0A6J5KP35_9CAUD</name>
<evidence type="ECO:0000256" key="2">
    <source>
        <dbReference type="SAM" id="Phobius"/>
    </source>
</evidence>
<feature type="region of interest" description="Disordered" evidence="1">
    <location>
        <begin position="542"/>
        <end position="569"/>
    </location>
</feature>
<feature type="transmembrane region" description="Helical" evidence="2">
    <location>
        <begin position="516"/>
        <end position="534"/>
    </location>
</feature>
<reference evidence="3" key="1">
    <citation type="submission" date="2020-04" db="EMBL/GenBank/DDBJ databases">
        <authorList>
            <person name="Chiriac C."/>
            <person name="Salcher M."/>
            <person name="Ghai R."/>
            <person name="Kavagutti S V."/>
        </authorList>
    </citation>
    <scope>NUCLEOTIDE SEQUENCE</scope>
</reference>
<evidence type="ECO:0000313" key="3">
    <source>
        <dbReference type="EMBL" id="CAB4123115.1"/>
    </source>
</evidence>
<gene>
    <name evidence="3" type="ORF">UFOVP29_274</name>
</gene>
<sequence length="799" mass="83552">MIFITTITVGNTMTIMEDALAINQNPSLMWAKESTMQKILARLPPLPGSGGSGGSAPPPDPGVVLNDTIKKTDWGTAFKGVGKEWANVLQSGVSGPSGLFGIIGQSAKSVSWKLESAGSDYAKAFSVAGTVLGQVSHSIQELFKVNKVFLDVYESGVRLEGGMTGLMQASMASGQTVEEFGALLAKHSSTVAILGQRTPSLIKNFQDLTGQGGQLMMTQGQANEMFLQTADIMQNSGDMVGTSNEKLIASSRGLIKETDNLSKETGQSRKTILDFVSSVTKSGSTFLLTSTMSEQAQNNFRSAAVEAQRFGQTAGKMLIDNIQKMVAGGGGLGLLEDNFRTMAAVVPGGVDALQNLQQAIDGGDEKSVKAAMEKFGSTMANAPKPLRQTLMRAMPEIAGALGDFAMNEKKIQDKRKQEIALDRESAKALNITEEQAKKRRTDREDAQGKASILAQERMNKLDSATNELNTQFRLIYTNIAESLLPVLGGLATVIKGITEYWNKGDKMLSNAVGSEGGVLTGSALALGGAAYAGIKGRNMYRRMRGPQLSGPPAPPQLPEPPATPGGGGRLGRFAGKGVGLAAVGGIAGNLAGSAIGGTAGNVLSGAATGASLGATIGSIFPGAGTAIGAVLGGLAGGAYGYIESVKDSKQEGSASGGNRGSNPLSDIDAILEGREGINIRYTETGKSMMEFSRGYKEVVGALNLGIDSRNLSNFARLQDLVTGRSGGLMAGDFAGLNLAQATQNHYESSSSYYDRSLEIWRDIRTATQSIREDINNLKGMVDTYVRGNRTAPAGSPAPR</sequence>
<dbReference type="EMBL" id="LR796167">
    <property type="protein sequence ID" value="CAB4123115.1"/>
    <property type="molecule type" value="Genomic_DNA"/>
</dbReference>
<evidence type="ECO:0000256" key="1">
    <source>
        <dbReference type="SAM" id="MobiDB-lite"/>
    </source>
</evidence>